<dbReference type="RefSeq" id="WP_258213480.1">
    <property type="nucleotide sequence ID" value="NZ_JANQBD010000007.1"/>
</dbReference>
<evidence type="ECO:0000313" key="3">
    <source>
        <dbReference type="Proteomes" id="UP001300012"/>
    </source>
</evidence>
<dbReference type="PANTHER" id="PTHR40031:SF1">
    <property type="entry name" value="MEMBRANE-BOUND METAL-DEPENDENT HYDROLASE"/>
    <property type="match status" value="1"/>
</dbReference>
<feature type="transmembrane region" description="Helical" evidence="1">
    <location>
        <begin position="136"/>
        <end position="155"/>
    </location>
</feature>
<reference evidence="2 3" key="1">
    <citation type="submission" date="2022-08" db="EMBL/GenBank/DDBJ databases">
        <title>Paenibacillus endoradicis sp. nov., Paenibacillus radicibacter sp. nov and Paenibacillus pararadicis sp. nov., three cold-adapted plant growth-promoting bacteria isolated from root of Larix gmelinii in Great Khingan.</title>
        <authorList>
            <person name="Xue H."/>
        </authorList>
    </citation>
    <scope>NUCLEOTIDE SEQUENCE [LARGE SCALE GENOMIC DNA]</scope>
    <source>
        <strain evidence="2 3">N5-1-1-5</strain>
    </source>
</reference>
<evidence type="ECO:0000256" key="1">
    <source>
        <dbReference type="SAM" id="Phobius"/>
    </source>
</evidence>
<gene>
    <name evidence="2" type="ORF">NV381_11795</name>
</gene>
<keyword evidence="3" id="KW-1185">Reference proteome</keyword>
<organism evidence="2 3">
    <name type="scientific">Paenibacillus radicis</name>
    <name type="common">ex Xue et al. 2023</name>
    <dbReference type="NCBI Taxonomy" id="2972489"/>
    <lineage>
        <taxon>Bacteria</taxon>
        <taxon>Bacillati</taxon>
        <taxon>Bacillota</taxon>
        <taxon>Bacilli</taxon>
        <taxon>Bacillales</taxon>
        <taxon>Paenibacillaceae</taxon>
        <taxon>Paenibacillus</taxon>
    </lineage>
</organism>
<name>A0ABT1YIV8_9BACL</name>
<dbReference type="Pfam" id="PF04307">
    <property type="entry name" value="YdjM"/>
    <property type="match status" value="1"/>
</dbReference>
<sequence length="320" mass="36821">MDTGSHLLFGATLAGLAMLDPVIAQDPELSHAILTATLIGSHAPDFDSFTRLRGYSAYIRFHRGITHSLPAMLLWPLLITVPVAAMFGVWPYASLLFIWSLAAVVFHIALDWFNAYGVQCFRPISNKWSHLDFMSLFDPFLFSIHGIGLLVWIVTEFSPGMLFLWIYGISIAYIVVRAIQHRQMIAKVRKKLQLDGNCQVIPGLSWFRWQFVMETPLLFYIGTIRGKEIVVEDVYSKDETNEAIRATLSTDGVRAFLYFAQRVHVSCKERQDGYMVEWRDVRFWHNHKLPFGVDIQLDHNLQVVDQCLGWRKKTWEPPFV</sequence>
<protein>
    <submittedName>
        <fullName evidence="2">Metal-dependent hydrolase</fullName>
    </submittedName>
</protein>
<feature type="transmembrane region" description="Helical" evidence="1">
    <location>
        <begin position="73"/>
        <end position="90"/>
    </location>
</feature>
<comment type="caution">
    <text evidence="2">The sequence shown here is derived from an EMBL/GenBank/DDBJ whole genome shotgun (WGS) entry which is preliminary data.</text>
</comment>
<dbReference type="GO" id="GO:0016787">
    <property type="term" value="F:hydrolase activity"/>
    <property type="evidence" value="ECO:0007669"/>
    <property type="project" value="UniProtKB-KW"/>
</dbReference>
<feature type="transmembrane region" description="Helical" evidence="1">
    <location>
        <begin position="161"/>
        <end position="179"/>
    </location>
</feature>
<dbReference type="PANTHER" id="PTHR40031">
    <property type="entry name" value="HYPOTHETICAL MEMBRANE SPANNING PROTEIN"/>
    <property type="match status" value="1"/>
</dbReference>
<dbReference type="Proteomes" id="UP001300012">
    <property type="component" value="Unassembled WGS sequence"/>
</dbReference>
<keyword evidence="1" id="KW-1133">Transmembrane helix</keyword>
<evidence type="ECO:0000313" key="2">
    <source>
        <dbReference type="EMBL" id="MCR8631890.1"/>
    </source>
</evidence>
<dbReference type="InterPro" id="IPR053170">
    <property type="entry name" value="Transcription_regulator"/>
</dbReference>
<dbReference type="InterPro" id="IPR007404">
    <property type="entry name" value="YdjM-like"/>
</dbReference>
<proteinExistence type="predicted"/>
<feature type="transmembrane region" description="Helical" evidence="1">
    <location>
        <begin position="96"/>
        <end position="115"/>
    </location>
</feature>
<keyword evidence="1" id="KW-0812">Transmembrane</keyword>
<accession>A0ABT1YIV8</accession>
<keyword evidence="2" id="KW-0378">Hydrolase</keyword>
<keyword evidence="1" id="KW-0472">Membrane</keyword>
<dbReference type="EMBL" id="JANQBD010000007">
    <property type="protein sequence ID" value="MCR8631890.1"/>
    <property type="molecule type" value="Genomic_DNA"/>
</dbReference>